<gene>
    <name evidence="2" type="ORF">SAMN05421818_10470</name>
</gene>
<dbReference type="RefSeq" id="WP_090406144.1">
    <property type="nucleotide sequence ID" value="NZ_FNDQ01000004.1"/>
</dbReference>
<dbReference type="AlphaFoldDB" id="A0A1G8CIM7"/>
<sequence>MKIGITFVAFSHLNAGYIQMLEEARKQCDYLIVGLNTTPKKQIEAVHNNNLTNRYIQLNGCKYVSEVIPYETEVDVENILRTFKIDVRIIGEEYKLKSFTAKEYCTQNNIEIYYNKRNLKPYLSYKRKHS</sequence>
<dbReference type="Proteomes" id="UP000243588">
    <property type="component" value="Unassembled WGS sequence"/>
</dbReference>
<dbReference type="InterPro" id="IPR004821">
    <property type="entry name" value="Cyt_trans-like"/>
</dbReference>
<feature type="domain" description="Cytidyltransferase-like" evidence="1">
    <location>
        <begin position="10"/>
        <end position="97"/>
    </location>
</feature>
<dbReference type="SUPFAM" id="SSF52374">
    <property type="entry name" value="Nucleotidylyl transferase"/>
    <property type="match status" value="1"/>
</dbReference>
<evidence type="ECO:0000313" key="3">
    <source>
        <dbReference type="Proteomes" id="UP000243588"/>
    </source>
</evidence>
<dbReference type="Gene3D" id="3.40.50.620">
    <property type="entry name" value="HUPs"/>
    <property type="match status" value="1"/>
</dbReference>
<keyword evidence="3" id="KW-1185">Reference proteome</keyword>
<accession>A0A1G8CIM7</accession>
<evidence type="ECO:0000259" key="1">
    <source>
        <dbReference type="Pfam" id="PF01467"/>
    </source>
</evidence>
<dbReference type="Pfam" id="PF01467">
    <property type="entry name" value="CTP_transf_like"/>
    <property type="match status" value="1"/>
</dbReference>
<dbReference type="EMBL" id="FNDQ01000004">
    <property type="protein sequence ID" value="SDH45295.1"/>
    <property type="molecule type" value="Genomic_DNA"/>
</dbReference>
<keyword evidence="2" id="KW-0548">Nucleotidyltransferase</keyword>
<protein>
    <submittedName>
        <fullName evidence="2">Glycerol-3-phosphate cytidylyltransferase</fullName>
    </submittedName>
</protein>
<dbReference type="STRING" id="702745.SAMN05421818_10470"/>
<reference evidence="3" key="1">
    <citation type="submission" date="2016-10" db="EMBL/GenBank/DDBJ databases">
        <authorList>
            <person name="Varghese N."/>
            <person name="Submissions S."/>
        </authorList>
    </citation>
    <scope>NUCLEOTIDE SEQUENCE [LARGE SCALE GENOMIC DNA]</scope>
    <source>
        <strain evidence="3">DSM 23313</strain>
    </source>
</reference>
<dbReference type="InterPro" id="IPR014729">
    <property type="entry name" value="Rossmann-like_a/b/a_fold"/>
</dbReference>
<organism evidence="2 3">
    <name type="scientific">Myroides phaeus</name>
    <dbReference type="NCBI Taxonomy" id="702745"/>
    <lineage>
        <taxon>Bacteria</taxon>
        <taxon>Pseudomonadati</taxon>
        <taxon>Bacteroidota</taxon>
        <taxon>Flavobacteriia</taxon>
        <taxon>Flavobacteriales</taxon>
        <taxon>Flavobacteriaceae</taxon>
        <taxon>Myroides</taxon>
    </lineage>
</organism>
<name>A0A1G8CIM7_9FLAO</name>
<dbReference type="GO" id="GO:0016779">
    <property type="term" value="F:nucleotidyltransferase activity"/>
    <property type="evidence" value="ECO:0007669"/>
    <property type="project" value="UniProtKB-KW"/>
</dbReference>
<evidence type="ECO:0000313" key="2">
    <source>
        <dbReference type="EMBL" id="SDH45295.1"/>
    </source>
</evidence>
<proteinExistence type="predicted"/>
<keyword evidence="2" id="KW-0808">Transferase</keyword>